<evidence type="ECO:0000259" key="2">
    <source>
        <dbReference type="Pfam" id="PF04717"/>
    </source>
</evidence>
<accession>A0ABV3PGU5</accession>
<dbReference type="Pfam" id="PF04717">
    <property type="entry name" value="Phage_base_V"/>
    <property type="match status" value="1"/>
</dbReference>
<protein>
    <submittedName>
        <fullName evidence="3">Phage baseplate assembly protein V</fullName>
    </submittedName>
</protein>
<dbReference type="InterPro" id="IPR006531">
    <property type="entry name" value="Gp5/Vgr_OB"/>
</dbReference>
<name>A0ABV3PGU5_9HYPH</name>
<evidence type="ECO:0000313" key="3">
    <source>
        <dbReference type="EMBL" id="MEW9304564.1"/>
    </source>
</evidence>
<dbReference type="Gene3D" id="2.40.50.230">
    <property type="entry name" value="Gp5 N-terminal domain"/>
    <property type="match status" value="1"/>
</dbReference>
<evidence type="ECO:0000256" key="1">
    <source>
        <dbReference type="SAM" id="MobiDB-lite"/>
    </source>
</evidence>
<dbReference type="Proteomes" id="UP001555786">
    <property type="component" value="Unassembled WGS sequence"/>
</dbReference>
<comment type="caution">
    <text evidence="3">The sequence shown here is derived from an EMBL/GenBank/DDBJ whole genome shotgun (WGS) entry which is preliminary data.</text>
</comment>
<evidence type="ECO:0000313" key="4">
    <source>
        <dbReference type="Proteomes" id="UP001555786"/>
    </source>
</evidence>
<dbReference type="RefSeq" id="WP_367622922.1">
    <property type="nucleotide sequence ID" value="NZ_JBFNQD010000001.1"/>
</dbReference>
<feature type="domain" description="Gp5/Type VI secretion system Vgr protein OB-fold" evidence="2">
    <location>
        <begin position="41"/>
        <end position="92"/>
    </location>
</feature>
<dbReference type="EMBL" id="JBFNQD010000001">
    <property type="protein sequence ID" value="MEW9304564.1"/>
    <property type="molecule type" value="Genomic_DNA"/>
</dbReference>
<feature type="region of interest" description="Disordered" evidence="1">
    <location>
        <begin position="161"/>
        <end position="180"/>
    </location>
</feature>
<keyword evidence="4" id="KW-1185">Reference proteome</keyword>
<organism evidence="3 4">
    <name type="scientific">Labrys neptuniae</name>
    <dbReference type="NCBI Taxonomy" id="376174"/>
    <lineage>
        <taxon>Bacteria</taxon>
        <taxon>Pseudomonadati</taxon>
        <taxon>Pseudomonadota</taxon>
        <taxon>Alphaproteobacteria</taxon>
        <taxon>Hyphomicrobiales</taxon>
        <taxon>Xanthobacteraceae</taxon>
        <taxon>Labrys</taxon>
    </lineage>
</organism>
<gene>
    <name evidence="3" type="ORF">ABXS05_03375</name>
</gene>
<dbReference type="InterPro" id="IPR037026">
    <property type="entry name" value="Vgr_OB-fold_dom_sf"/>
</dbReference>
<proteinExistence type="predicted"/>
<sequence length="180" mass="18964">MSEFQDYLHREIDRHLARRPGIKAATITSYDPQRHAIKATIQPDGFETGWFPHSVPHVGNGFGIVAGPTPGDQIMVGFIDGDMESPVNLGRVHSDKERPPVAESGEVVIQSKGVTIKIDKDGNVGITGGAGLNLTGQNIKLSGNVAIEGGTLTHEGVNIGNDHEHTAVQPGPANTGPPVS</sequence>
<reference evidence="3 4" key="1">
    <citation type="submission" date="2024-07" db="EMBL/GenBank/DDBJ databases">
        <title>Description of Labrys sedimenti sp. nov., isolated from a diclofenac-degrading enrichment culture.</title>
        <authorList>
            <person name="Tancsics A."/>
            <person name="Csepanyi A."/>
        </authorList>
    </citation>
    <scope>NUCLEOTIDE SEQUENCE [LARGE SCALE GENOMIC DNA]</scope>
    <source>
        <strain evidence="3 4">LMG 23578</strain>
    </source>
</reference>
<dbReference type="SUPFAM" id="SSF69255">
    <property type="entry name" value="gp5 N-terminal domain-like"/>
    <property type="match status" value="1"/>
</dbReference>